<feature type="chain" id="PRO_5045921366" evidence="1">
    <location>
        <begin position="20"/>
        <end position="324"/>
    </location>
</feature>
<sequence length="324" mass="36795">MKQIILTMVAMWATVSASAQETIQNAYQKVIGNSTVELLSRSDYQDRTDSPTTYCKFTEFKIPESNKNLIKQMEQAMLKDQDRAYSFFIRKPDAKMNTLNTKKVVYGPNNEYGVTLGSNKSHYYYSTFFKEPSDSTRRHAYAFVWFKEGMDFHCYYYHIYGMTPEAAKSVTMNSLSSLAKGNRIRSTLSGNTLIIERYDEQGNKTLQQVSVSDDSKTADDLSVDDVTAKPSKVTNDVEFMTQFGLLRVAFLDAIKDPSQKMLQVGLATKIVALCKDHSSLLTYGERTTCKNTILDMTNIMNKTVRGDIYLEGMLKQAIDYLGKK</sequence>
<dbReference type="RefSeq" id="WP_094464626.1">
    <property type="nucleotide sequence ID" value="NZ_JADYTN010000016.1"/>
</dbReference>
<dbReference type="Proteomes" id="UP001200470">
    <property type="component" value="Unassembled WGS sequence"/>
</dbReference>
<protein>
    <submittedName>
        <fullName evidence="2">Uncharacterized protein</fullName>
    </submittedName>
</protein>
<keyword evidence="1" id="KW-0732">Signal</keyword>
<feature type="signal peptide" evidence="1">
    <location>
        <begin position="1"/>
        <end position="19"/>
    </location>
</feature>
<gene>
    <name evidence="2" type="ORF">I6E12_08065</name>
</gene>
<organism evidence="2 3">
    <name type="scientific">Xylanibacter brevis</name>
    <dbReference type="NCBI Taxonomy" id="83231"/>
    <lineage>
        <taxon>Bacteria</taxon>
        <taxon>Pseudomonadati</taxon>
        <taxon>Bacteroidota</taxon>
        <taxon>Bacteroidia</taxon>
        <taxon>Bacteroidales</taxon>
        <taxon>Prevotellaceae</taxon>
        <taxon>Xylanibacter</taxon>
    </lineage>
</organism>
<evidence type="ECO:0000313" key="3">
    <source>
        <dbReference type="Proteomes" id="UP001200470"/>
    </source>
</evidence>
<evidence type="ECO:0000313" key="2">
    <source>
        <dbReference type="EMBL" id="MCF2564065.1"/>
    </source>
</evidence>
<name>A0ABS9CGS9_9BACT</name>
<accession>A0ABS9CGS9</accession>
<proteinExistence type="predicted"/>
<reference evidence="2 3" key="1">
    <citation type="submission" date="2020-12" db="EMBL/GenBank/DDBJ databases">
        <title>Whole genome sequences of gut porcine anaerobes.</title>
        <authorList>
            <person name="Kubasova T."/>
            <person name="Jahodarova E."/>
            <person name="Rychlik I."/>
        </authorList>
    </citation>
    <scope>NUCLEOTIDE SEQUENCE [LARGE SCALE GENOMIC DNA]</scope>
    <source>
        <strain evidence="2 3">An925</strain>
    </source>
</reference>
<comment type="caution">
    <text evidence="2">The sequence shown here is derived from an EMBL/GenBank/DDBJ whole genome shotgun (WGS) entry which is preliminary data.</text>
</comment>
<keyword evidence="3" id="KW-1185">Reference proteome</keyword>
<evidence type="ECO:0000256" key="1">
    <source>
        <dbReference type="SAM" id="SignalP"/>
    </source>
</evidence>
<dbReference type="EMBL" id="JADYTN010000016">
    <property type="protein sequence ID" value="MCF2564065.1"/>
    <property type="molecule type" value="Genomic_DNA"/>
</dbReference>